<dbReference type="GO" id="GO:0045027">
    <property type="term" value="F:DNA end binding"/>
    <property type="evidence" value="ECO:0007669"/>
    <property type="project" value="TreeGrafter"/>
</dbReference>
<dbReference type="Gene3D" id="2.170.210.10">
    <property type="entry name" value="DNA double-strand break repair and VJ recombination XRCC4, N-terminal"/>
    <property type="match status" value="1"/>
</dbReference>
<dbReference type="Pfam" id="PF21928">
    <property type="entry name" value="XLF_CC"/>
    <property type="match status" value="1"/>
</dbReference>
<feature type="compositionally biased region" description="Pro residues" evidence="8">
    <location>
        <begin position="333"/>
        <end position="344"/>
    </location>
</feature>
<evidence type="ECO:0000256" key="2">
    <source>
        <dbReference type="ARBA" id="ARBA00022763"/>
    </source>
</evidence>
<dbReference type="InterPro" id="IPR052287">
    <property type="entry name" value="NHEJ_factor"/>
</dbReference>
<dbReference type="GO" id="GO:0032807">
    <property type="term" value="C:DNA ligase IV complex"/>
    <property type="evidence" value="ECO:0007669"/>
    <property type="project" value="TreeGrafter"/>
</dbReference>
<feature type="region of interest" description="Disordered" evidence="8">
    <location>
        <begin position="266"/>
        <end position="623"/>
    </location>
</feature>
<keyword evidence="4" id="KW-0234">DNA repair</keyword>
<evidence type="ECO:0000313" key="12">
    <source>
        <dbReference type="Proteomes" id="UP000319663"/>
    </source>
</evidence>
<comment type="similarity">
    <text evidence="6">Belongs to the XRCC4-XLF family. XLF subfamily.</text>
</comment>
<keyword evidence="5" id="KW-0539">Nucleus</keyword>
<dbReference type="STRING" id="5098.A0A507QXT1"/>
<dbReference type="OrthoDB" id="2155935at2759"/>
<feature type="compositionally biased region" description="Acidic residues" evidence="8">
    <location>
        <begin position="280"/>
        <end position="298"/>
    </location>
</feature>
<evidence type="ECO:0000256" key="6">
    <source>
        <dbReference type="ARBA" id="ARBA00025747"/>
    </source>
</evidence>
<protein>
    <recommendedName>
        <fullName evidence="7">Non-homologous end-joining factor 1</fullName>
    </recommendedName>
</protein>
<dbReference type="GO" id="GO:0006303">
    <property type="term" value="P:double-strand break repair via nonhomologous end joining"/>
    <property type="evidence" value="ECO:0007669"/>
    <property type="project" value="TreeGrafter"/>
</dbReference>
<dbReference type="Proteomes" id="UP000319663">
    <property type="component" value="Unassembled WGS sequence"/>
</dbReference>
<accession>A0A507QXT1</accession>
<reference evidence="11 12" key="1">
    <citation type="submission" date="2019-06" db="EMBL/GenBank/DDBJ databases">
        <title>Wine fermentation using esterase from Monascus purpureus.</title>
        <authorList>
            <person name="Geng C."/>
            <person name="Zhang Y."/>
        </authorList>
    </citation>
    <scope>NUCLEOTIDE SEQUENCE [LARGE SCALE GENOMIC DNA]</scope>
    <source>
        <strain evidence="11">HQ1</strain>
    </source>
</reference>
<feature type="domain" description="XLF-like coiled-coil region" evidence="10">
    <location>
        <begin position="128"/>
        <end position="177"/>
    </location>
</feature>
<evidence type="ECO:0000259" key="10">
    <source>
        <dbReference type="Pfam" id="PF21928"/>
    </source>
</evidence>
<evidence type="ECO:0000256" key="7">
    <source>
        <dbReference type="ARBA" id="ARBA00044529"/>
    </source>
</evidence>
<dbReference type="AlphaFoldDB" id="A0A507QXT1"/>
<evidence type="ECO:0000256" key="8">
    <source>
        <dbReference type="SAM" id="MobiDB-lite"/>
    </source>
</evidence>
<dbReference type="InterPro" id="IPR015381">
    <property type="entry name" value="XLF-like_N"/>
</dbReference>
<dbReference type="CDD" id="cd22285">
    <property type="entry name" value="HD_XLF_N"/>
    <property type="match status" value="1"/>
</dbReference>
<dbReference type="InterPro" id="IPR038051">
    <property type="entry name" value="XRCC4-like_N_sf"/>
</dbReference>
<feature type="domain" description="XLF-like N-terminal" evidence="9">
    <location>
        <begin position="5"/>
        <end position="122"/>
    </location>
</feature>
<gene>
    <name evidence="11" type="ORF">MPDQ_006819</name>
</gene>
<feature type="compositionally biased region" description="Basic and acidic residues" evidence="8">
    <location>
        <begin position="307"/>
        <end position="316"/>
    </location>
</feature>
<keyword evidence="3" id="KW-0238">DNA-binding</keyword>
<name>A0A507QXT1_MONPU</name>
<comment type="caution">
    <text evidence="11">The sequence shown here is derived from an EMBL/GenBank/DDBJ whole genome shotgun (WGS) entry which is preliminary data.</text>
</comment>
<evidence type="ECO:0000256" key="5">
    <source>
        <dbReference type="ARBA" id="ARBA00023242"/>
    </source>
</evidence>
<evidence type="ECO:0000256" key="3">
    <source>
        <dbReference type="ARBA" id="ARBA00023125"/>
    </source>
</evidence>
<dbReference type="Pfam" id="PF09302">
    <property type="entry name" value="XLF"/>
    <property type="match status" value="1"/>
</dbReference>
<evidence type="ECO:0000259" key="9">
    <source>
        <dbReference type="Pfam" id="PF09302"/>
    </source>
</evidence>
<sequence length="623" mass="68791">MPGIWQRLHLSKSEELPPLLFKYTANPKGYDLYLTDLTHLWSERLNFKEILKRADEESTTIDPTEDPEQFDVLLEKIGEALQSRPGSSITVRSGASIDSLELHVSTKLPAPLRPLKWPIYFSRDCQRLVTEHLLIPLLREEIGWESRRRSLLEQIKQKDWVLSKLFDNIETLGIDLSAVFPGITGLRGARHGTTLAQAAKLIKGVAPFDEQLWLKEVNGPSTDFGLGANVVSELSDSAETSRLWLLTPAPAKWWENLDIHSTATTTALEKGSQQRKPPEEEAAMETDGGAETEDDEFERQETPPGLKHIEEEHEKPSISQEKTKKKREDSRPESPPAAPKPPPKASRGLGLGIIGKKKKPEKLASLQPAPNPELELSTESDSSDHGVKKHPPPASSTKEKGKGKGQKEITAETETETETDSDLDLESNTATATAVRPPQPKISTPSRPRPESPKPKKPGRLGILGGKKKEKAKQSTPPPPSRPQLALSPSPSKTENTVTTTTPPPQPNPKRTGTGKMGVIGGKKHLPSYGKDATETATGVNIKNKENNETGRSISMMPSSLPRFPSPAGAAGTETVPVKPKKEEPEEPRREETEEEKADRKREELKRQLEARSKAPAKKKRRF</sequence>
<dbReference type="InterPro" id="IPR053829">
    <property type="entry name" value="XLF-like_CC"/>
</dbReference>
<evidence type="ECO:0000256" key="4">
    <source>
        <dbReference type="ARBA" id="ARBA00023204"/>
    </source>
</evidence>
<keyword evidence="2" id="KW-0227">DNA damage</keyword>
<proteinExistence type="inferred from homology"/>
<feature type="compositionally biased region" description="Low complexity" evidence="8">
    <location>
        <begin position="491"/>
        <end position="501"/>
    </location>
</feature>
<comment type="subcellular location">
    <subcellularLocation>
        <location evidence="1">Nucleus</location>
    </subcellularLocation>
</comment>
<keyword evidence="12" id="KW-1185">Reference proteome</keyword>
<feature type="compositionally biased region" description="Acidic residues" evidence="8">
    <location>
        <begin position="411"/>
        <end position="425"/>
    </location>
</feature>
<feature type="compositionally biased region" description="Basic and acidic residues" evidence="8">
    <location>
        <begin position="580"/>
        <end position="613"/>
    </location>
</feature>
<evidence type="ECO:0000313" key="11">
    <source>
        <dbReference type="EMBL" id="TQB72418.1"/>
    </source>
</evidence>
<evidence type="ECO:0000256" key="1">
    <source>
        <dbReference type="ARBA" id="ARBA00004123"/>
    </source>
</evidence>
<dbReference type="PANTHER" id="PTHR32235:SF1">
    <property type="entry name" value="NON-HOMOLOGOUS END-JOINING FACTOR 1"/>
    <property type="match status" value="1"/>
</dbReference>
<dbReference type="EMBL" id="VIFY01000064">
    <property type="protein sequence ID" value="TQB72418.1"/>
    <property type="molecule type" value="Genomic_DNA"/>
</dbReference>
<feature type="compositionally biased region" description="Basic and acidic residues" evidence="8">
    <location>
        <begin position="397"/>
        <end position="410"/>
    </location>
</feature>
<dbReference type="PANTHER" id="PTHR32235">
    <property type="entry name" value="NON-HOMOLOGOUS END-JOINING FACTOR 1"/>
    <property type="match status" value="1"/>
</dbReference>
<organism evidence="11 12">
    <name type="scientific">Monascus purpureus</name>
    <name type="common">Red mold</name>
    <name type="synonym">Monascus anka</name>
    <dbReference type="NCBI Taxonomy" id="5098"/>
    <lineage>
        <taxon>Eukaryota</taxon>
        <taxon>Fungi</taxon>
        <taxon>Dikarya</taxon>
        <taxon>Ascomycota</taxon>
        <taxon>Pezizomycotina</taxon>
        <taxon>Eurotiomycetes</taxon>
        <taxon>Eurotiomycetidae</taxon>
        <taxon>Eurotiales</taxon>
        <taxon>Aspergillaceae</taxon>
        <taxon>Monascus</taxon>
    </lineage>
</organism>